<dbReference type="InterPro" id="IPR007785">
    <property type="entry name" value="Anamorsin"/>
</dbReference>
<evidence type="ECO:0000256" key="10">
    <source>
        <dbReference type="SAM" id="MobiDB-lite"/>
    </source>
</evidence>
<sequence length="274" mass="29488">MMPQEIRGTPLVVVRKEEPECAQLVANFTSAGAQIVTPQEFASIAVSQQFDSVCYYSTETETAPDMEFFTRCLSLMKAHGSINIQMVSSSPEALEEEISKNAMYAGFIDAEIKKSTTASGKTNFKFVAKKPDWSFGVTSTIATAVNGEAADLIDDSTLVDDNLNYEAMGKGKESCASKPRACANCSCGRKELEVELGAEEAKRRLEKGVERSSCGNCYLGDAFRCAGCPYKGLPAFKPGEKVELDTDMSNSGQTQNTGAENVVTSDQGALKLVL</sequence>
<keyword evidence="4 9" id="KW-0963">Cytoplasm</keyword>
<name>A0A0G4H111_9ALVE</name>
<dbReference type="PhylomeDB" id="A0A0G4H111"/>
<evidence type="ECO:0000256" key="6">
    <source>
        <dbReference type="ARBA" id="ARBA00023004"/>
    </source>
</evidence>
<dbReference type="HAMAP" id="MF_03115">
    <property type="entry name" value="Anamorsin"/>
    <property type="match status" value="1"/>
</dbReference>
<dbReference type="GO" id="GO:0009055">
    <property type="term" value="F:electron transfer activity"/>
    <property type="evidence" value="ECO:0007669"/>
    <property type="project" value="UniProtKB-UniRule"/>
</dbReference>
<feature type="binding site" evidence="9">
    <location>
        <position position="185"/>
    </location>
    <ligand>
        <name>[2Fe-2S] cluster</name>
        <dbReference type="ChEBI" id="CHEBI:190135"/>
    </ligand>
</feature>
<comment type="subcellular location">
    <subcellularLocation>
        <location evidence="9">Cytoplasm</location>
    </subcellularLocation>
    <subcellularLocation>
        <location evidence="9">Mitochondrion intermembrane space</location>
    </subcellularLocation>
</comment>
<keyword evidence="3 9" id="KW-0004">4Fe-4S</keyword>
<comment type="function">
    <text evidence="9">Component of the cytosolic iron-sulfur (Fe-S) protein assembly (CIA) machinery. Required for the maturation of extramitochondrial Fe-S proteins. Part of an electron transfer chain functioning in an early step of cytosolic Fe-S biogenesis, facilitating the de novo assembly of a [4Fe-4S] cluster on the cytosolic Fe-S scaffold complex. Electrons are transferred from NADPH via a FAD- and FMN-containing diflavin oxidoreductase. Together with the diflavin oxidoreductase, also required for the assembly of the diferric tyrosyl radical cofactor of ribonucleotide reductase (RNR), probably by providing electrons for reduction during radical cofactor maturation in the catalytic small subunit.</text>
</comment>
<dbReference type="GO" id="GO:0046872">
    <property type="term" value="F:metal ion binding"/>
    <property type="evidence" value="ECO:0007669"/>
    <property type="project" value="UniProtKB-KW"/>
</dbReference>
<evidence type="ECO:0000256" key="4">
    <source>
        <dbReference type="ARBA" id="ARBA00022490"/>
    </source>
</evidence>
<dbReference type="GO" id="GO:0005758">
    <property type="term" value="C:mitochondrial intermembrane space"/>
    <property type="evidence" value="ECO:0007669"/>
    <property type="project" value="UniProtKB-SubCell"/>
</dbReference>
<dbReference type="EMBL" id="CDMZ01001765">
    <property type="protein sequence ID" value="CEM37240.1"/>
    <property type="molecule type" value="Genomic_DNA"/>
</dbReference>
<dbReference type="GO" id="GO:0016226">
    <property type="term" value="P:iron-sulfur cluster assembly"/>
    <property type="evidence" value="ECO:0007669"/>
    <property type="project" value="UniProtKB-UniRule"/>
</dbReference>
<dbReference type="PANTHER" id="PTHR13273">
    <property type="entry name" value="ANAMORSIN"/>
    <property type="match status" value="1"/>
</dbReference>
<keyword evidence="8 9" id="KW-0496">Mitochondrion</keyword>
<comment type="cofactor">
    <cofactor evidence="9">
        <name>[2Fe-2S] cluster</name>
        <dbReference type="ChEBI" id="CHEBI:190135"/>
    </cofactor>
</comment>
<feature type="region of interest" description="Disordered" evidence="10">
    <location>
        <begin position="243"/>
        <end position="262"/>
    </location>
</feature>
<evidence type="ECO:0000256" key="7">
    <source>
        <dbReference type="ARBA" id="ARBA00023014"/>
    </source>
</evidence>
<organism evidence="12">
    <name type="scientific">Chromera velia CCMP2878</name>
    <dbReference type="NCBI Taxonomy" id="1169474"/>
    <lineage>
        <taxon>Eukaryota</taxon>
        <taxon>Sar</taxon>
        <taxon>Alveolata</taxon>
        <taxon>Colpodellida</taxon>
        <taxon>Chromeraceae</taxon>
        <taxon>Chromera</taxon>
    </lineage>
</organism>
<reference evidence="12" key="1">
    <citation type="submission" date="2014-11" db="EMBL/GenBank/DDBJ databases">
        <authorList>
            <person name="Otto D Thomas"/>
            <person name="Naeem Raeece"/>
        </authorList>
    </citation>
    <scope>NUCLEOTIDE SEQUENCE</scope>
</reference>
<evidence type="ECO:0000256" key="3">
    <source>
        <dbReference type="ARBA" id="ARBA00022485"/>
    </source>
</evidence>
<evidence type="ECO:0000256" key="2">
    <source>
        <dbReference type="ARBA" id="ARBA00008169"/>
    </source>
</evidence>
<gene>
    <name evidence="12" type="ORF">Cvel_5527</name>
</gene>
<feature type="short sequence motif" description="Cx2C motif 2" evidence="9">
    <location>
        <begin position="225"/>
        <end position="228"/>
    </location>
</feature>
<dbReference type="GO" id="GO:0051537">
    <property type="term" value="F:2 iron, 2 sulfur cluster binding"/>
    <property type="evidence" value="ECO:0007669"/>
    <property type="project" value="UniProtKB-UniRule"/>
</dbReference>
<evidence type="ECO:0000256" key="9">
    <source>
        <dbReference type="HAMAP-Rule" id="MF_03115"/>
    </source>
</evidence>
<keyword evidence="5 9" id="KW-0479">Metal-binding</keyword>
<keyword evidence="7 9" id="KW-0411">Iron-sulfur</keyword>
<evidence type="ECO:0000259" key="11">
    <source>
        <dbReference type="Pfam" id="PF05093"/>
    </source>
</evidence>
<evidence type="ECO:0000256" key="1">
    <source>
        <dbReference type="ARBA" id="ARBA00001966"/>
    </source>
</evidence>
<feature type="binding site" evidence="9">
    <location>
        <position position="217"/>
    </location>
    <ligand>
        <name>[4Fe-4S] cluster</name>
        <dbReference type="ChEBI" id="CHEBI:49883"/>
    </ligand>
</feature>
<keyword evidence="9" id="KW-0001">2Fe-2S</keyword>
<dbReference type="Pfam" id="PF05093">
    <property type="entry name" value="CIAPIN1"/>
    <property type="match status" value="1"/>
</dbReference>
<evidence type="ECO:0000256" key="5">
    <source>
        <dbReference type="ARBA" id="ARBA00022723"/>
    </source>
</evidence>
<feature type="short sequence motif" description="Cx2C motif 1" evidence="9">
    <location>
        <begin position="214"/>
        <end position="217"/>
    </location>
</feature>
<feature type="binding site" evidence="9">
    <location>
        <position position="175"/>
    </location>
    <ligand>
        <name>[2Fe-2S] cluster</name>
        <dbReference type="ChEBI" id="CHEBI:190135"/>
    </ligand>
</feature>
<dbReference type="InterPro" id="IPR046408">
    <property type="entry name" value="CIAPIN1"/>
</dbReference>
<feature type="binding site" evidence="9">
    <location>
        <position position="225"/>
    </location>
    <ligand>
        <name>[4Fe-4S] cluster</name>
        <dbReference type="ChEBI" id="CHEBI:49883"/>
    </ligand>
</feature>
<comment type="domain">
    <text evidence="9">The twin Cx2C motifs are involved in the recognition by the mitochondrial MIA40-ERV1 disulfide relay system. The formation of 2 disulfide bonds in the Cx2C motifs through dithiol/disulfide exchange reactions effectively traps the protein in the mitochondrial intermembrane space.</text>
</comment>
<comment type="caution">
    <text evidence="9">Lacks conserved residue(s) required for the propagation of feature annotation.</text>
</comment>
<feature type="domain" description="Anamorsin C-terminal" evidence="11">
    <location>
        <begin position="210"/>
        <end position="244"/>
    </location>
</feature>
<comment type="domain">
    <text evidence="9">The N-terminal domain has structural similarity with S-adenosyl-L-methionine-dependent methyltransferases, but does not bind S-adenosyl-L-methionine. It is required for correct assembly of the 2 Fe-S clusters.</text>
</comment>
<feature type="region of interest" description="Fe-S binding site B" evidence="9">
    <location>
        <begin position="214"/>
        <end position="228"/>
    </location>
</feature>
<protein>
    <recommendedName>
        <fullName evidence="9">Anamorsin homolog</fullName>
    </recommendedName>
    <alternativeName>
        <fullName evidence="9">Fe-S cluster assembly protein DRE2 homolog</fullName>
    </alternativeName>
</protein>
<feature type="binding site" evidence="9">
    <location>
        <position position="182"/>
    </location>
    <ligand>
        <name>[2Fe-2S] cluster</name>
        <dbReference type="ChEBI" id="CHEBI:190135"/>
    </ligand>
</feature>
<feature type="binding site" evidence="9">
    <location>
        <position position="228"/>
    </location>
    <ligand>
        <name>[4Fe-4S] cluster</name>
        <dbReference type="ChEBI" id="CHEBI:49883"/>
    </ligand>
</feature>
<dbReference type="GO" id="GO:0051539">
    <property type="term" value="F:4 iron, 4 sulfur cluster binding"/>
    <property type="evidence" value="ECO:0007669"/>
    <property type="project" value="UniProtKB-KW"/>
</dbReference>
<dbReference type="VEuPathDB" id="CryptoDB:Cvel_5527"/>
<feature type="binding site" evidence="9">
    <location>
        <position position="214"/>
    </location>
    <ligand>
        <name>[4Fe-4S] cluster</name>
        <dbReference type="ChEBI" id="CHEBI:49883"/>
    </ligand>
</feature>
<keyword evidence="6 9" id="KW-0408">Iron</keyword>
<dbReference type="PANTHER" id="PTHR13273:SF14">
    <property type="entry name" value="ANAMORSIN"/>
    <property type="match status" value="1"/>
</dbReference>
<evidence type="ECO:0000313" key="12">
    <source>
        <dbReference type="EMBL" id="CEM37240.1"/>
    </source>
</evidence>
<dbReference type="AlphaFoldDB" id="A0A0G4H111"/>
<comment type="cofactor">
    <cofactor evidence="1 9">
        <name>[4Fe-4S] cluster</name>
        <dbReference type="ChEBI" id="CHEBI:49883"/>
    </cofactor>
</comment>
<evidence type="ECO:0000256" key="8">
    <source>
        <dbReference type="ARBA" id="ARBA00023128"/>
    </source>
</evidence>
<comment type="subunit">
    <text evidence="9">Monomer.</text>
</comment>
<comment type="similarity">
    <text evidence="2 9">Belongs to the anamorsin family.</text>
</comment>
<feature type="binding site" evidence="9">
    <location>
        <position position="187"/>
    </location>
    <ligand>
        <name>[2Fe-2S] cluster</name>
        <dbReference type="ChEBI" id="CHEBI:190135"/>
    </ligand>
</feature>
<feature type="compositionally biased region" description="Polar residues" evidence="10">
    <location>
        <begin position="247"/>
        <end position="262"/>
    </location>
</feature>
<accession>A0A0G4H111</accession>
<comment type="domain">
    <text evidence="9">The C-terminal domain binds 2 Fe-S clusters but is otherwise mostly in an intrinsically disordered conformation.</text>
</comment>
<proteinExistence type="inferred from homology"/>